<accession>A0ABM1Q0H2</accession>
<name>A0ABM1Q0H2_DROAR</name>
<dbReference type="PROSITE" id="PS50158">
    <property type="entry name" value="ZF_CCHC"/>
    <property type="match status" value="1"/>
</dbReference>
<keyword evidence="1" id="KW-0862">Zinc</keyword>
<dbReference type="Gene3D" id="4.10.60.10">
    <property type="entry name" value="Zinc finger, CCHC-type"/>
    <property type="match status" value="1"/>
</dbReference>
<dbReference type="Pfam" id="PF00098">
    <property type="entry name" value="zf-CCHC"/>
    <property type="match status" value="2"/>
</dbReference>
<evidence type="ECO:0000313" key="3">
    <source>
        <dbReference type="Proteomes" id="UP000694904"/>
    </source>
</evidence>
<dbReference type="Proteomes" id="UP000694904">
    <property type="component" value="Unplaced"/>
</dbReference>
<evidence type="ECO:0000259" key="2">
    <source>
        <dbReference type="PROSITE" id="PS50158"/>
    </source>
</evidence>
<dbReference type="InterPro" id="IPR036875">
    <property type="entry name" value="Znf_CCHC_sf"/>
</dbReference>
<dbReference type="SMART" id="SM00343">
    <property type="entry name" value="ZnF_C2HC"/>
    <property type="match status" value="2"/>
</dbReference>
<dbReference type="SUPFAM" id="SSF57756">
    <property type="entry name" value="Retrovirus zinc finger-like domains"/>
    <property type="match status" value="1"/>
</dbReference>
<keyword evidence="1" id="KW-0479">Metal-binding</keyword>
<sequence length="152" mass="17311">MRSKFGARIWNVDKKFTLYYEKKKKTRLAKEIHLDVDELLDGLIEGIPNAVLRAQARIQCFEDSSKLIRAFAEARLPLQPSTRGKDTTAVGPGLDNAIKETRCFNCNYKGHWAKDCQPKRKKGTCYHCGAKDHMVAQCTKRKDDFGNNFNAS</sequence>
<organism evidence="3 4">
    <name type="scientific">Drosophila arizonae</name>
    <name type="common">Fruit fly</name>
    <dbReference type="NCBI Taxonomy" id="7263"/>
    <lineage>
        <taxon>Eukaryota</taxon>
        <taxon>Metazoa</taxon>
        <taxon>Ecdysozoa</taxon>
        <taxon>Arthropoda</taxon>
        <taxon>Hexapoda</taxon>
        <taxon>Insecta</taxon>
        <taxon>Pterygota</taxon>
        <taxon>Neoptera</taxon>
        <taxon>Endopterygota</taxon>
        <taxon>Diptera</taxon>
        <taxon>Brachycera</taxon>
        <taxon>Muscomorpha</taxon>
        <taxon>Ephydroidea</taxon>
        <taxon>Drosophilidae</taxon>
        <taxon>Drosophila</taxon>
    </lineage>
</organism>
<keyword evidence="1" id="KW-0863">Zinc-finger</keyword>
<evidence type="ECO:0000256" key="1">
    <source>
        <dbReference type="PROSITE-ProRule" id="PRU00047"/>
    </source>
</evidence>
<evidence type="ECO:0000313" key="4">
    <source>
        <dbReference type="RefSeq" id="XP_017872958.1"/>
    </source>
</evidence>
<feature type="domain" description="CCHC-type" evidence="2">
    <location>
        <begin position="102"/>
        <end position="116"/>
    </location>
</feature>
<gene>
    <name evidence="4" type="primary">LOC108620563</name>
</gene>
<dbReference type="GeneID" id="108620563"/>
<dbReference type="RefSeq" id="XP_017872958.1">
    <property type="nucleotide sequence ID" value="XM_018017469.1"/>
</dbReference>
<protein>
    <submittedName>
        <fullName evidence="4">Uncharacterized protein LOC108620563</fullName>
    </submittedName>
</protein>
<keyword evidence="3" id="KW-1185">Reference proteome</keyword>
<dbReference type="InterPro" id="IPR001878">
    <property type="entry name" value="Znf_CCHC"/>
</dbReference>
<proteinExistence type="predicted"/>
<reference evidence="4" key="1">
    <citation type="submission" date="2025-08" db="UniProtKB">
        <authorList>
            <consortium name="RefSeq"/>
        </authorList>
    </citation>
    <scope>IDENTIFICATION</scope>
    <source>
        <tissue evidence="4">Whole organism</tissue>
    </source>
</reference>